<dbReference type="AlphaFoldDB" id="A0A939IZD2"/>
<evidence type="ECO:0000256" key="1">
    <source>
        <dbReference type="SAM" id="Coils"/>
    </source>
</evidence>
<dbReference type="RefSeq" id="WP_207139458.1">
    <property type="nucleotide sequence ID" value="NZ_JAEKJZ010000001.1"/>
</dbReference>
<gene>
    <name evidence="3" type="ORF">JF539_06215</name>
</gene>
<feature type="compositionally biased region" description="Low complexity" evidence="2">
    <location>
        <begin position="76"/>
        <end position="96"/>
    </location>
</feature>
<name>A0A939IZD2_9HYPH</name>
<evidence type="ECO:0000313" key="4">
    <source>
        <dbReference type="Proteomes" id="UP000664096"/>
    </source>
</evidence>
<dbReference type="Proteomes" id="UP000664096">
    <property type="component" value="Unassembled WGS sequence"/>
</dbReference>
<dbReference type="EMBL" id="JAEKJZ010000001">
    <property type="protein sequence ID" value="MBN9669926.1"/>
    <property type="molecule type" value="Genomic_DNA"/>
</dbReference>
<reference evidence="3" key="1">
    <citation type="submission" date="2020-12" db="EMBL/GenBank/DDBJ databases">
        <title>Oil enriched cultivation method for isolating marine PHA-producing bacteria.</title>
        <authorList>
            <person name="Zheng W."/>
            <person name="Yu S."/>
            <person name="Huang Y."/>
        </authorList>
    </citation>
    <scope>NUCLEOTIDE SEQUENCE</scope>
    <source>
        <strain evidence="3">SY-2-12</strain>
    </source>
</reference>
<sequence length="96" mass="11431">MAEAGPEFTGSASTSRLLEDLEKQRLRLEQDIVRLELIRREKLRSLQRMNRQLAVEGQGGERYTRSQYTPEQYAPQTHQRQQYKAQQYQGQTYKRQ</sequence>
<keyword evidence="1" id="KW-0175">Coiled coil</keyword>
<feature type="coiled-coil region" evidence="1">
    <location>
        <begin position="11"/>
        <end position="38"/>
    </location>
</feature>
<proteinExistence type="predicted"/>
<protein>
    <submittedName>
        <fullName evidence="3">Uncharacterized protein</fullName>
    </submittedName>
</protein>
<organism evidence="3 4">
    <name type="scientific">Roseibium aggregatum</name>
    <dbReference type="NCBI Taxonomy" id="187304"/>
    <lineage>
        <taxon>Bacteria</taxon>
        <taxon>Pseudomonadati</taxon>
        <taxon>Pseudomonadota</taxon>
        <taxon>Alphaproteobacteria</taxon>
        <taxon>Hyphomicrobiales</taxon>
        <taxon>Stappiaceae</taxon>
        <taxon>Roseibium</taxon>
    </lineage>
</organism>
<comment type="caution">
    <text evidence="3">The sequence shown here is derived from an EMBL/GenBank/DDBJ whole genome shotgun (WGS) entry which is preliminary data.</text>
</comment>
<feature type="region of interest" description="Disordered" evidence="2">
    <location>
        <begin position="51"/>
        <end position="96"/>
    </location>
</feature>
<accession>A0A939IZD2</accession>
<evidence type="ECO:0000313" key="3">
    <source>
        <dbReference type="EMBL" id="MBN9669926.1"/>
    </source>
</evidence>
<evidence type="ECO:0000256" key="2">
    <source>
        <dbReference type="SAM" id="MobiDB-lite"/>
    </source>
</evidence>